<dbReference type="PROSITE" id="PS00198">
    <property type="entry name" value="4FE4S_FER_1"/>
    <property type="match status" value="1"/>
</dbReference>
<evidence type="ECO:0000256" key="4">
    <source>
        <dbReference type="ARBA" id="ARBA00022723"/>
    </source>
</evidence>
<evidence type="ECO:0000256" key="8">
    <source>
        <dbReference type="ARBA" id="ARBA00023014"/>
    </source>
</evidence>
<dbReference type="EMBL" id="AFCT01001228">
    <property type="protein sequence ID" value="EHC86597.1"/>
    <property type="molecule type" value="Genomic_DNA"/>
</dbReference>
<dbReference type="Pfam" id="PF13247">
    <property type="entry name" value="Fer4_11"/>
    <property type="match status" value="1"/>
</dbReference>
<dbReference type="Proteomes" id="UP000004903">
    <property type="component" value="Unassembled WGS sequence"/>
</dbReference>
<organism evidence="14 15">
    <name type="scientific">Salmonella enterica subsp. enterica serovar Rubislaw str. A4-653</name>
    <dbReference type="NCBI Taxonomy" id="913081"/>
    <lineage>
        <taxon>Bacteria</taxon>
        <taxon>Pseudomonadati</taxon>
        <taxon>Pseudomonadota</taxon>
        <taxon>Gammaproteobacteria</taxon>
        <taxon>Enterobacterales</taxon>
        <taxon>Enterobacteriaceae</taxon>
        <taxon>Salmonella</taxon>
    </lineage>
</organism>
<keyword evidence="8" id="KW-0411">Iron-sulfur</keyword>
<evidence type="ECO:0000256" key="6">
    <source>
        <dbReference type="ARBA" id="ARBA00022982"/>
    </source>
</evidence>
<feature type="domain" description="4Fe-4S ferredoxin-type" evidence="13">
    <location>
        <begin position="8"/>
        <end position="36"/>
    </location>
</feature>
<dbReference type="GO" id="GO:0046872">
    <property type="term" value="F:metal ion binding"/>
    <property type="evidence" value="ECO:0007669"/>
    <property type="project" value="UniProtKB-KW"/>
</dbReference>
<evidence type="ECO:0000256" key="2">
    <source>
        <dbReference type="ARBA" id="ARBA00004587"/>
    </source>
</evidence>
<dbReference type="SUPFAM" id="SSF54862">
    <property type="entry name" value="4Fe-4S ferredoxins"/>
    <property type="match status" value="1"/>
</dbReference>
<evidence type="ECO:0000256" key="11">
    <source>
        <dbReference type="ARBA" id="ARBA00068826"/>
    </source>
</evidence>
<evidence type="ECO:0000256" key="7">
    <source>
        <dbReference type="ARBA" id="ARBA00023004"/>
    </source>
</evidence>
<evidence type="ECO:0000313" key="15">
    <source>
        <dbReference type="Proteomes" id="UP000004903"/>
    </source>
</evidence>
<feature type="domain" description="4Fe-4S ferredoxin-type" evidence="13">
    <location>
        <begin position="55"/>
        <end position="86"/>
    </location>
</feature>
<name>G5QL33_SALRU</name>
<dbReference type="PROSITE" id="PS51379">
    <property type="entry name" value="4FE4S_FER_2"/>
    <property type="match status" value="3"/>
</dbReference>
<keyword evidence="6" id="KW-0813">Transport</keyword>
<dbReference type="GO" id="GO:0005886">
    <property type="term" value="C:plasma membrane"/>
    <property type="evidence" value="ECO:0007669"/>
    <property type="project" value="UniProtKB-SubCell"/>
</dbReference>
<comment type="subunit">
    <text evidence="10">Composed of three subunits: PhsA, PhsB and PhsC.</text>
</comment>
<dbReference type="PANTHER" id="PTHR43177:SF3">
    <property type="entry name" value="PROTEIN NRFC HOMOLOG"/>
    <property type="match status" value="1"/>
</dbReference>
<keyword evidence="4" id="KW-0479">Metal-binding</keyword>
<comment type="cofactor">
    <cofactor evidence="1">
        <name>[4Fe-4S] cluster</name>
        <dbReference type="ChEBI" id="CHEBI:49883"/>
    </cofactor>
</comment>
<comment type="function">
    <text evidence="9">Component of the PhsABC thiosulfate reductase that catalyzes the reduction of thiosulfate to sulfite and hydrogen sulfide, with menaquinol as the sole electron donor. Proton motive force (PMF) is required to drive transmembrane electron transfer within the reductase. The PhsB subunit transfers electrons between PhsC and PhsA.</text>
</comment>
<comment type="subcellular location">
    <subcellularLocation>
        <location evidence="2">Cell inner membrane</location>
        <topology evidence="2">Peripheral membrane protein</topology>
        <orientation evidence="2">Periplasmic side</orientation>
    </subcellularLocation>
</comment>
<keyword evidence="6" id="KW-0249">Electron transport</keyword>
<dbReference type="Gene3D" id="3.30.70.20">
    <property type="match status" value="2"/>
</dbReference>
<evidence type="ECO:0000313" key="14">
    <source>
        <dbReference type="EMBL" id="EHC86597.1"/>
    </source>
</evidence>
<proteinExistence type="predicted"/>
<dbReference type="AlphaFoldDB" id="G5QL33"/>
<dbReference type="PATRIC" id="fig|913081.3.peg.2673"/>
<evidence type="ECO:0000256" key="10">
    <source>
        <dbReference type="ARBA" id="ARBA00061994"/>
    </source>
</evidence>
<dbReference type="GO" id="GO:0051539">
    <property type="term" value="F:4 iron, 4 sulfur cluster binding"/>
    <property type="evidence" value="ECO:0007669"/>
    <property type="project" value="UniProtKB-KW"/>
</dbReference>
<sequence length="206" mass="23021">MNHLTNQYVMLHDEKRCIGCQACTVACKVLNDVPEGFSRVQVQIRAPEQASNALTHFQFVRVSCQHCENAPCVSVCPTGASYRDENGIVQVDKSRCIGCDYCVAACPFHVRYLNPQTGVADKCNFCADTRLAAGQSPACVSVCPTDALKFGRLDESEIQRWVGLDESEIQRCQRWVGQKEVYRQQEARSGAVSLYRRKEVHQEGKA</sequence>
<protein>
    <recommendedName>
        <fullName evidence="11">Thiosulfate reductase electron transfer subunit PhsB</fullName>
    </recommendedName>
    <alternativeName>
        <fullName evidence="12">Thiosulfate reductase subunit beta</fullName>
    </alternativeName>
</protein>
<feature type="domain" description="4Fe-4S ferredoxin-type" evidence="13">
    <location>
        <begin position="87"/>
        <end position="116"/>
    </location>
</feature>
<evidence type="ECO:0000256" key="3">
    <source>
        <dbReference type="ARBA" id="ARBA00022485"/>
    </source>
</evidence>
<dbReference type="PANTHER" id="PTHR43177">
    <property type="entry name" value="PROTEIN NRFC"/>
    <property type="match status" value="1"/>
</dbReference>
<keyword evidence="7" id="KW-0408">Iron</keyword>
<keyword evidence="3" id="KW-0004">4Fe-4S</keyword>
<gene>
    <name evidence="14" type="ORF">LTSERUB_3431</name>
</gene>
<evidence type="ECO:0000256" key="1">
    <source>
        <dbReference type="ARBA" id="ARBA00001966"/>
    </source>
</evidence>
<keyword evidence="5" id="KW-0677">Repeat</keyword>
<accession>G5QL33</accession>
<evidence type="ECO:0000256" key="12">
    <source>
        <dbReference type="ARBA" id="ARBA00079709"/>
    </source>
</evidence>
<evidence type="ECO:0000259" key="13">
    <source>
        <dbReference type="PROSITE" id="PS51379"/>
    </source>
</evidence>
<dbReference type="CDD" id="cd10551">
    <property type="entry name" value="PsrB"/>
    <property type="match status" value="1"/>
</dbReference>
<dbReference type="Pfam" id="PF12797">
    <property type="entry name" value="Fer4_2"/>
    <property type="match status" value="1"/>
</dbReference>
<dbReference type="FunFam" id="3.30.70.20:FF:000014">
    <property type="entry name" value="Cytochrome c nitrite reductase, Fe-S protein"/>
    <property type="match status" value="1"/>
</dbReference>
<dbReference type="InterPro" id="IPR017896">
    <property type="entry name" value="4Fe4S_Fe-S-bd"/>
</dbReference>
<evidence type="ECO:0000256" key="9">
    <source>
        <dbReference type="ARBA" id="ARBA00058701"/>
    </source>
</evidence>
<reference evidence="14 15" key="1">
    <citation type="journal article" date="2011" name="BMC Genomics">
        <title>Genome sequencing reveals diversification of virulence factor content and possible host adaptation in distinct subpopulations of Salmonella enterica.</title>
        <authorList>
            <person name="den Bakker H.C."/>
            <person name="Moreno Switt A.I."/>
            <person name="Govoni G."/>
            <person name="Cummings C.A."/>
            <person name="Ranieri M.L."/>
            <person name="Degoricija L."/>
            <person name="Hoelzer K."/>
            <person name="Rodriguez-Rivera L.D."/>
            <person name="Brown S."/>
            <person name="Bolchacova E."/>
            <person name="Furtado M.R."/>
            <person name="Wiedmann M."/>
        </authorList>
    </citation>
    <scope>NUCLEOTIDE SEQUENCE [LARGE SCALE GENOMIC DNA]</scope>
    <source>
        <strain evidence="14 15">A4-653</strain>
    </source>
</reference>
<dbReference type="InterPro" id="IPR050954">
    <property type="entry name" value="ET_IronSulfur_Cluster-Binding"/>
</dbReference>
<dbReference type="InterPro" id="IPR017900">
    <property type="entry name" value="4Fe4S_Fe_S_CS"/>
</dbReference>
<comment type="caution">
    <text evidence="14">The sequence shown here is derived from an EMBL/GenBank/DDBJ whole genome shotgun (WGS) entry which is preliminary data.</text>
</comment>
<evidence type="ECO:0000256" key="5">
    <source>
        <dbReference type="ARBA" id="ARBA00022737"/>
    </source>
</evidence>